<evidence type="ECO:0000259" key="4">
    <source>
        <dbReference type="PROSITE" id="PS50110"/>
    </source>
</evidence>
<evidence type="ECO:0000313" key="5">
    <source>
        <dbReference type="EMBL" id="SCY08336.1"/>
    </source>
</evidence>
<feature type="modified residue" description="4-aspartylphosphate" evidence="3">
    <location>
        <position position="73"/>
    </location>
</feature>
<evidence type="ECO:0000313" key="6">
    <source>
        <dbReference type="Proteomes" id="UP000199354"/>
    </source>
</evidence>
<dbReference type="PANTHER" id="PTHR44591:SF14">
    <property type="entry name" value="PROTEIN PILG"/>
    <property type="match status" value="1"/>
</dbReference>
<dbReference type="PANTHER" id="PTHR44591">
    <property type="entry name" value="STRESS RESPONSE REGULATOR PROTEIN 1"/>
    <property type="match status" value="1"/>
</dbReference>
<dbReference type="GO" id="GO:0000160">
    <property type="term" value="P:phosphorelay signal transduction system"/>
    <property type="evidence" value="ECO:0007669"/>
    <property type="project" value="UniProtKB-KW"/>
</dbReference>
<keyword evidence="2" id="KW-0902">Two-component regulatory system</keyword>
<dbReference type="RefSeq" id="WP_091140935.1">
    <property type="nucleotide sequence ID" value="NZ_FMVF01000003.1"/>
</dbReference>
<feature type="domain" description="Response regulatory" evidence="4">
    <location>
        <begin position="20"/>
        <end position="140"/>
    </location>
</feature>
<evidence type="ECO:0000256" key="3">
    <source>
        <dbReference type="PROSITE-ProRule" id="PRU00169"/>
    </source>
</evidence>
<keyword evidence="6" id="KW-1185">Reference proteome</keyword>
<dbReference type="InterPro" id="IPR050595">
    <property type="entry name" value="Bact_response_regulator"/>
</dbReference>
<proteinExistence type="predicted"/>
<name>A0A1G5D109_9FLAO</name>
<dbReference type="Pfam" id="PF00072">
    <property type="entry name" value="Response_reg"/>
    <property type="match status" value="1"/>
</dbReference>
<dbReference type="SMART" id="SM00448">
    <property type="entry name" value="REC"/>
    <property type="match status" value="1"/>
</dbReference>
<dbReference type="STRING" id="490189.SAMN02927903_00706"/>
<dbReference type="SUPFAM" id="SSF52172">
    <property type="entry name" value="CheY-like"/>
    <property type="match status" value="1"/>
</dbReference>
<dbReference type="AlphaFoldDB" id="A0A1G5D109"/>
<organism evidence="5 6">
    <name type="scientific">Flavobacterium caeni</name>
    <dbReference type="NCBI Taxonomy" id="490189"/>
    <lineage>
        <taxon>Bacteria</taxon>
        <taxon>Pseudomonadati</taxon>
        <taxon>Bacteroidota</taxon>
        <taxon>Flavobacteriia</taxon>
        <taxon>Flavobacteriales</taxon>
        <taxon>Flavobacteriaceae</taxon>
        <taxon>Flavobacterium</taxon>
    </lineage>
</organism>
<keyword evidence="1 3" id="KW-0597">Phosphoprotein</keyword>
<accession>A0A1G5D109</accession>
<sequence>MITNAHQLTPAPQNLPVQKTCFFIDDDEDDRDFFCAAIQEIDPTIKCVFATDGIDAMSQLHAGEWVPDYIFVDMNMPLMDGKQCLVEIKKIQRLQNVPTYLYSTSSNPKLVAEILDMGATDFLIKPTSMVALEHLLKEIVV</sequence>
<reference evidence="5 6" key="1">
    <citation type="submission" date="2016-10" db="EMBL/GenBank/DDBJ databases">
        <authorList>
            <person name="de Groot N.N."/>
        </authorList>
    </citation>
    <scope>NUCLEOTIDE SEQUENCE [LARGE SCALE GENOMIC DNA]</scope>
    <source>
        <strain evidence="5 6">CGMCC 1.7031</strain>
    </source>
</reference>
<dbReference type="OrthoDB" id="7631574at2"/>
<evidence type="ECO:0000256" key="1">
    <source>
        <dbReference type="ARBA" id="ARBA00022553"/>
    </source>
</evidence>
<evidence type="ECO:0000256" key="2">
    <source>
        <dbReference type="ARBA" id="ARBA00023012"/>
    </source>
</evidence>
<dbReference type="Gene3D" id="3.40.50.2300">
    <property type="match status" value="1"/>
</dbReference>
<dbReference type="InterPro" id="IPR001789">
    <property type="entry name" value="Sig_transdc_resp-reg_receiver"/>
</dbReference>
<dbReference type="InterPro" id="IPR011006">
    <property type="entry name" value="CheY-like_superfamily"/>
</dbReference>
<protein>
    <submittedName>
        <fullName evidence="5">Response regulator receiver domain-containing protein</fullName>
    </submittedName>
</protein>
<dbReference type="Proteomes" id="UP000199354">
    <property type="component" value="Unassembled WGS sequence"/>
</dbReference>
<dbReference type="EMBL" id="FMVF01000003">
    <property type="protein sequence ID" value="SCY08336.1"/>
    <property type="molecule type" value="Genomic_DNA"/>
</dbReference>
<gene>
    <name evidence="5" type="ORF">SAMN02927903_00706</name>
</gene>
<dbReference type="PROSITE" id="PS50110">
    <property type="entry name" value="RESPONSE_REGULATORY"/>
    <property type="match status" value="1"/>
</dbReference>